<gene>
    <name evidence="2" type="ORF">AQS8620_02540</name>
</gene>
<dbReference type="Proteomes" id="UP000193862">
    <property type="component" value="Unassembled WGS sequence"/>
</dbReference>
<dbReference type="EMBL" id="FWFS01000009">
    <property type="protein sequence ID" value="SLN57428.1"/>
    <property type="molecule type" value="Genomic_DNA"/>
</dbReference>
<reference evidence="2 3" key="1">
    <citation type="submission" date="2017-03" db="EMBL/GenBank/DDBJ databases">
        <authorList>
            <person name="Afonso C.L."/>
            <person name="Miller P.J."/>
            <person name="Scott M.A."/>
            <person name="Spackman E."/>
            <person name="Goraichik I."/>
            <person name="Dimitrov K.M."/>
            <person name="Suarez D.L."/>
            <person name="Swayne D.E."/>
        </authorList>
    </citation>
    <scope>NUCLEOTIDE SEQUENCE [LARGE SCALE GENOMIC DNA]</scope>
    <source>
        <strain evidence="2 3">CECT 8620</strain>
    </source>
</reference>
<evidence type="ECO:0000256" key="1">
    <source>
        <dbReference type="SAM" id="MobiDB-lite"/>
    </source>
</evidence>
<keyword evidence="3" id="KW-1185">Reference proteome</keyword>
<name>A0A1Y5T746_9RHOB</name>
<evidence type="ECO:0000313" key="2">
    <source>
        <dbReference type="EMBL" id="SLN57428.1"/>
    </source>
</evidence>
<sequence>MLDVLSQSALGQTTNSFRQPVEAAKLAIAAVSGAQGSGGAGTSARHGESGGQHNGSDLTGQRVAAKHTLRAGSATTNSTALTPLGQTPLGQTPRALTPRGGTVGLDGETATLSTMAKAIAPPERFDPDMLTGPTPAFQASILEVESDLRNVLARIESERAIQADSAAIATKDAAKATAEAQALDREASRLQASATAAQSATTTGLTTPTASGTTQPPRAQGETAPVDAPAPTSTAPAMPAQVPQASQQQAAPQDG</sequence>
<feature type="region of interest" description="Disordered" evidence="1">
    <location>
        <begin position="34"/>
        <end position="58"/>
    </location>
</feature>
<accession>A0A1Y5T746</accession>
<feature type="compositionally biased region" description="Low complexity" evidence="1">
    <location>
        <begin position="190"/>
        <end position="255"/>
    </location>
</feature>
<feature type="region of interest" description="Disordered" evidence="1">
    <location>
        <begin position="185"/>
        <end position="255"/>
    </location>
</feature>
<organism evidence="2 3">
    <name type="scientific">Aquimixticola soesokkakensis</name>
    <dbReference type="NCBI Taxonomy" id="1519096"/>
    <lineage>
        <taxon>Bacteria</taxon>
        <taxon>Pseudomonadati</taxon>
        <taxon>Pseudomonadota</taxon>
        <taxon>Alphaproteobacteria</taxon>
        <taxon>Rhodobacterales</taxon>
        <taxon>Paracoccaceae</taxon>
        <taxon>Aquimixticola</taxon>
    </lineage>
</organism>
<proteinExistence type="predicted"/>
<dbReference type="RefSeq" id="WP_085837248.1">
    <property type="nucleotide sequence ID" value="NZ_FWFS01000009.1"/>
</dbReference>
<dbReference type="OrthoDB" id="7876637at2"/>
<feature type="compositionally biased region" description="Polar residues" evidence="1">
    <location>
        <begin position="73"/>
        <end position="90"/>
    </location>
</feature>
<dbReference type="AlphaFoldDB" id="A0A1Y5T746"/>
<protein>
    <submittedName>
        <fullName evidence="2">Uncharacterized protein</fullName>
    </submittedName>
</protein>
<feature type="region of interest" description="Disordered" evidence="1">
    <location>
        <begin position="72"/>
        <end position="103"/>
    </location>
</feature>
<evidence type="ECO:0000313" key="3">
    <source>
        <dbReference type="Proteomes" id="UP000193862"/>
    </source>
</evidence>